<dbReference type="Proteomes" id="UP000255165">
    <property type="component" value="Unassembled WGS sequence"/>
</dbReference>
<evidence type="ECO:0000256" key="11">
    <source>
        <dbReference type="RuleBase" id="RU364098"/>
    </source>
</evidence>
<dbReference type="InterPro" id="IPR050294">
    <property type="entry name" value="RnfB_subfamily"/>
</dbReference>
<accession>A0A370NPA6</accession>
<evidence type="ECO:0000256" key="7">
    <source>
        <dbReference type="ARBA" id="ARBA00022982"/>
    </source>
</evidence>
<comment type="function">
    <text evidence="11">Ferredoxins are iron-sulfur proteins that transfer electrons in a wide variety of metabolic reactions.</text>
</comment>
<comment type="cofactor">
    <cofactor evidence="2 11">
        <name>[4Fe-4S] cluster</name>
        <dbReference type="ChEBI" id="CHEBI:49883"/>
    </cofactor>
</comment>
<dbReference type="PROSITE" id="PS51379">
    <property type="entry name" value="4FE4S_FER_2"/>
    <property type="match status" value="2"/>
</dbReference>
<dbReference type="InterPro" id="IPR022569">
    <property type="entry name" value="Fd_C"/>
</dbReference>
<evidence type="ECO:0000256" key="8">
    <source>
        <dbReference type="ARBA" id="ARBA00023004"/>
    </source>
</evidence>
<reference evidence="14" key="1">
    <citation type="submission" date="2018-06" db="EMBL/GenBank/DDBJ databases">
        <authorList>
            <person name="Feng T."/>
            <person name="Jeon C.O."/>
        </authorList>
    </citation>
    <scope>NUCLEOTIDE SEQUENCE [LARGE SCALE GENOMIC DNA]</scope>
    <source>
        <strain evidence="14">S23</strain>
    </source>
</reference>
<dbReference type="Gene3D" id="3.30.70.20">
    <property type="match status" value="1"/>
</dbReference>
<dbReference type="InterPro" id="IPR017900">
    <property type="entry name" value="4Fe4S_Fe_S_CS"/>
</dbReference>
<evidence type="ECO:0000256" key="2">
    <source>
        <dbReference type="ARBA" id="ARBA00001966"/>
    </source>
</evidence>
<dbReference type="AlphaFoldDB" id="A0A370NPA6"/>
<dbReference type="GO" id="GO:0051539">
    <property type="term" value="F:4 iron, 4 sulfur cluster binding"/>
    <property type="evidence" value="ECO:0007669"/>
    <property type="project" value="UniProtKB-KW"/>
</dbReference>
<dbReference type="EMBL" id="QKWJ01000043">
    <property type="protein sequence ID" value="RDK07353.1"/>
    <property type="molecule type" value="Genomic_DNA"/>
</dbReference>
<keyword evidence="4 11" id="KW-0004">4Fe-4S</keyword>
<dbReference type="InterPro" id="IPR000813">
    <property type="entry name" value="7Fe_ferredoxin"/>
</dbReference>
<evidence type="ECO:0000256" key="5">
    <source>
        <dbReference type="ARBA" id="ARBA00022723"/>
    </source>
</evidence>
<comment type="cofactor">
    <cofactor evidence="1 11">
        <name>[3Fe-4S] cluster</name>
        <dbReference type="ChEBI" id="CHEBI:21137"/>
    </cofactor>
</comment>
<evidence type="ECO:0000259" key="12">
    <source>
        <dbReference type="PROSITE" id="PS51379"/>
    </source>
</evidence>
<dbReference type="Pfam" id="PF12838">
    <property type="entry name" value="Fer4_7"/>
    <property type="match status" value="1"/>
</dbReference>
<dbReference type="InterPro" id="IPR017896">
    <property type="entry name" value="4Fe4S_Fe-S-bd"/>
</dbReference>
<evidence type="ECO:0000256" key="3">
    <source>
        <dbReference type="ARBA" id="ARBA00022448"/>
    </source>
</evidence>
<dbReference type="PRINTS" id="PR00354">
    <property type="entry name" value="7FE8SFRDOXIN"/>
</dbReference>
<dbReference type="Pfam" id="PF11953">
    <property type="entry name" value="DUF3470"/>
    <property type="match status" value="1"/>
</dbReference>
<organism evidence="13 14">
    <name type="scientific">Cupriavidus lacunae</name>
    <dbReference type="NCBI Taxonomy" id="2666307"/>
    <lineage>
        <taxon>Bacteria</taxon>
        <taxon>Pseudomonadati</taxon>
        <taxon>Pseudomonadota</taxon>
        <taxon>Betaproteobacteria</taxon>
        <taxon>Burkholderiales</taxon>
        <taxon>Burkholderiaceae</taxon>
        <taxon>Cupriavidus</taxon>
    </lineage>
</organism>
<dbReference type="PANTHER" id="PTHR42859:SF2">
    <property type="entry name" value="FERREDOXIN"/>
    <property type="match status" value="1"/>
</dbReference>
<keyword evidence="9 11" id="KW-0411">Iron-sulfur</keyword>
<keyword evidence="8 11" id="KW-0408">Iron</keyword>
<feature type="domain" description="4Fe-4S ferredoxin-type" evidence="12">
    <location>
        <begin position="31"/>
        <end position="60"/>
    </location>
</feature>
<gene>
    <name evidence="13" type="ORF">DN412_26580</name>
</gene>
<evidence type="ECO:0000313" key="13">
    <source>
        <dbReference type="EMBL" id="RDK07353.1"/>
    </source>
</evidence>
<dbReference type="GO" id="GO:0046872">
    <property type="term" value="F:metal ion binding"/>
    <property type="evidence" value="ECO:0007669"/>
    <property type="project" value="UniProtKB-KW"/>
</dbReference>
<feature type="domain" description="4Fe-4S ferredoxin-type" evidence="12">
    <location>
        <begin position="1"/>
        <end position="30"/>
    </location>
</feature>
<dbReference type="GO" id="GO:0009055">
    <property type="term" value="F:electron transfer activity"/>
    <property type="evidence" value="ECO:0007669"/>
    <property type="project" value="InterPro"/>
</dbReference>
<evidence type="ECO:0000256" key="6">
    <source>
        <dbReference type="ARBA" id="ARBA00022737"/>
    </source>
</evidence>
<evidence type="ECO:0000256" key="4">
    <source>
        <dbReference type="ARBA" id="ARBA00022485"/>
    </source>
</evidence>
<comment type="caution">
    <text evidence="13">The sequence shown here is derived from an EMBL/GenBank/DDBJ whole genome shotgun (WGS) entry which is preliminary data.</text>
</comment>
<keyword evidence="5 11" id="KW-0479">Metal-binding</keyword>
<dbReference type="RefSeq" id="WP_115214324.1">
    <property type="nucleotide sequence ID" value="NZ_QKWJ01000043.1"/>
</dbReference>
<name>A0A370NPA6_9BURK</name>
<dbReference type="SUPFAM" id="SSF54862">
    <property type="entry name" value="4Fe-4S ferredoxins"/>
    <property type="match status" value="1"/>
</dbReference>
<keyword evidence="10 11" id="KW-0003">3Fe-4S</keyword>
<protein>
    <recommendedName>
        <fullName evidence="11">Ferredoxin</fullName>
    </recommendedName>
</protein>
<sequence>MTYVVTEPCINCRHGDCIEVCPVQAFHQGPNFMVIDAEVCINCSICEVVCPVSAIKSHFDLAPHEVEFVEINRRMAEQWPVVTIASQPLPDAEVWASRSDKRSLLKL</sequence>
<dbReference type="PROSITE" id="PS00198">
    <property type="entry name" value="4FE4S_FER_1"/>
    <property type="match status" value="1"/>
</dbReference>
<evidence type="ECO:0000313" key="14">
    <source>
        <dbReference type="Proteomes" id="UP000255165"/>
    </source>
</evidence>
<dbReference type="PANTHER" id="PTHR42859">
    <property type="entry name" value="OXIDOREDUCTASE"/>
    <property type="match status" value="1"/>
</dbReference>
<keyword evidence="6 11" id="KW-0677">Repeat</keyword>
<evidence type="ECO:0000256" key="9">
    <source>
        <dbReference type="ARBA" id="ARBA00023014"/>
    </source>
</evidence>
<keyword evidence="3 11" id="KW-0813">Transport</keyword>
<evidence type="ECO:0000256" key="1">
    <source>
        <dbReference type="ARBA" id="ARBA00001927"/>
    </source>
</evidence>
<proteinExistence type="predicted"/>
<dbReference type="GO" id="GO:0051538">
    <property type="term" value="F:3 iron, 4 sulfur cluster binding"/>
    <property type="evidence" value="ECO:0007669"/>
    <property type="project" value="UniProtKB-KW"/>
</dbReference>
<evidence type="ECO:0000256" key="10">
    <source>
        <dbReference type="ARBA" id="ARBA00023291"/>
    </source>
</evidence>
<keyword evidence="14" id="KW-1185">Reference proteome</keyword>
<keyword evidence="7 11" id="KW-0249">Electron transport</keyword>